<feature type="domain" description="Glycoside hydrolase family 3 N-terminal" evidence="6">
    <location>
        <begin position="15"/>
        <end position="349"/>
    </location>
</feature>
<proteinExistence type="inferred from homology"/>
<organism evidence="7 8">
    <name type="scientific">Microlunatus ginsengisoli</name>
    <dbReference type="NCBI Taxonomy" id="363863"/>
    <lineage>
        <taxon>Bacteria</taxon>
        <taxon>Bacillati</taxon>
        <taxon>Actinomycetota</taxon>
        <taxon>Actinomycetes</taxon>
        <taxon>Propionibacteriales</taxon>
        <taxon>Propionibacteriaceae</taxon>
        <taxon>Microlunatus</taxon>
    </lineage>
</organism>
<keyword evidence="4" id="KW-0378">Hydrolase</keyword>
<sequence length="378" mass="39803">MEPNSWVDSTIAAMTLEQKVGQLFVAYVTGSSADQVSAENVARFGVGTPAEAVARFHLGGVIYFAWSGNVSTPVQIAALSNGLQRANTVAGGPVPLSIATDQETGASVRIGPPASVFPEAIELAAADDPEATRRTYAIIGRELRAIGITTDYAPVADVNINPENPVIGVRSFGADPDLVARHVAAAVHGLQSAAVSATAKHFPGHGDTAEDSHTALPVVDHDKEQWARVDAPPFRAAVAAGVDAIMTAHLSFPALDPSGGPATLSREVINGLLRDELGYSGVIVTDSLRMAGVRTRHPDEEIPIRAIEAGADVLLDPPHPDVQIRSVVGAVRGGRLTEQRIDESIRRILIMKWERGVVEHPYADEAAIDAIFGGRTRG</sequence>
<name>A0ABP6ZJC8_9ACTN</name>
<evidence type="ECO:0000256" key="4">
    <source>
        <dbReference type="ARBA" id="ARBA00022801"/>
    </source>
</evidence>
<comment type="catalytic activity">
    <reaction evidence="1">
        <text>Hydrolysis of terminal non-reducing N-acetyl-D-hexosamine residues in N-acetyl-beta-D-hexosaminides.</text>
        <dbReference type="EC" id="3.2.1.52"/>
    </reaction>
</comment>
<evidence type="ECO:0000256" key="5">
    <source>
        <dbReference type="ARBA" id="ARBA00023295"/>
    </source>
</evidence>
<dbReference type="EC" id="3.2.1.52" evidence="3"/>
<dbReference type="Proteomes" id="UP001501490">
    <property type="component" value="Unassembled WGS sequence"/>
</dbReference>
<dbReference type="InterPro" id="IPR017853">
    <property type="entry name" value="GH"/>
</dbReference>
<evidence type="ECO:0000313" key="8">
    <source>
        <dbReference type="Proteomes" id="UP001501490"/>
    </source>
</evidence>
<comment type="caution">
    <text evidence="7">The sequence shown here is derived from an EMBL/GenBank/DDBJ whole genome shotgun (WGS) entry which is preliminary data.</text>
</comment>
<dbReference type="PRINTS" id="PR00133">
    <property type="entry name" value="GLHYDRLASE3"/>
</dbReference>
<dbReference type="Pfam" id="PF00933">
    <property type="entry name" value="Glyco_hydro_3"/>
    <property type="match status" value="1"/>
</dbReference>
<dbReference type="PANTHER" id="PTHR30480">
    <property type="entry name" value="BETA-HEXOSAMINIDASE-RELATED"/>
    <property type="match status" value="1"/>
</dbReference>
<dbReference type="InterPro" id="IPR036962">
    <property type="entry name" value="Glyco_hydro_3_N_sf"/>
</dbReference>
<gene>
    <name evidence="7" type="ORF">GCM10022236_11800</name>
</gene>
<evidence type="ECO:0000256" key="2">
    <source>
        <dbReference type="ARBA" id="ARBA00005336"/>
    </source>
</evidence>
<protein>
    <recommendedName>
        <fullName evidence="3">beta-N-acetylhexosaminidase</fullName>
        <ecNumber evidence="3">3.2.1.52</ecNumber>
    </recommendedName>
</protein>
<evidence type="ECO:0000256" key="1">
    <source>
        <dbReference type="ARBA" id="ARBA00001231"/>
    </source>
</evidence>
<evidence type="ECO:0000256" key="3">
    <source>
        <dbReference type="ARBA" id="ARBA00012663"/>
    </source>
</evidence>
<dbReference type="RefSeq" id="WP_344802335.1">
    <property type="nucleotide sequence ID" value="NZ_BAABAB010000007.1"/>
</dbReference>
<dbReference type="InterPro" id="IPR050226">
    <property type="entry name" value="NagZ_Beta-hexosaminidase"/>
</dbReference>
<dbReference type="PANTHER" id="PTHR30480:SF13">
    <property type="entry name" value="BETA-HEXOSAMINIDASE"/>
    <property type="match status" value="1"/>
</dbReference>
<dbReference type="Gene3D" id="3.20.20.300">
    <property type="entry name" value="Glycoside hydrolase, family 3, N-terminal domain"/>
    <property type="match status" value="1"/>
</dbReference>
<keyword evidence="8" id="KW-1185">Reference proteome</keyword>
<dbReference type="InterPro" id="IPR001764">
    <property type="entry name" value="Glyco_hydro_3_N"/>
</dbReference>
<dbReference type="SUPFAM" id="SSF51445">
    <property type="entry name" value="(Trans)glycosidases"/>
    <property type="match status" value="1"/>
</dbReference>
<keyword evidence="5" id="KW-0326">Glycosidase</keyword>
<accession>A0ABP6ZJC8</accession>
<evidence type="ECO:0000313" key="7">
    <source>
        <dbReference type="EMBL" id="GAA3611676.1"/>
    </source>
</evidence>
<evidence type="ECO:0000259" key="6">
    <source>
        <dbReference type="Pfam" id="PF00933"/>
    </source>
</evidence>
<reference evidence="8" key="1">
    <citation type="journal article" date="2019" name="Int. J. Syst. Evol. Microbiol.">
        <title>The Global Catalogue of Microorganisms (GCM) 10K type strain sequencing project: providing services to taxonomists for standard genome sequencing and annotation.</title>
        <authorList>
            <consortium name="The Broad Institute Genomics Platform"/>
            <consortium name="The Broad Institute Genome Sequencing Center for Infectious Disease"/>
            <person name="Wu L."/>
            <person name="Ma J."/>
        </authorList>
    </citation>
    <scope>NUCLEOTIDE SEQUENCE [LARGE SCALE GENOMIC DNA]</scope>
    <source>
        <strain evidence="8">JCM 16929</strain>
    </source>
</reference>
<comment type="similarity">
    <text evidence="2">Belongs to the glycosyl hydrolase 3 family.</text>
</comment>
<dbReference type="EMBL" id="BAABAB010000007">
    <property type="protein sequence ID" value="GAA3611676.1"/>
    <property type="molecule type" value="Genomic_DNA"/>
</dbReference>